<organism evidence="4 5">
    <name type="scientific">Sporotomaculum syntrophicum</name>
    <dbReference type="NCBI Taxonomy" id="182264"/>
    <lineage>
        <taxon>Bacteria</taxon>
        <taxon>Bacillati</taxon>
        <taxon>Bacillota</taxon>
        <taxon>Clostridia</taxon>
        <taxon>Eubacteriales</taxon>
        <taxon>Desulfallaceae</taxon>
        <taxon>Sporotomaculum</taxon>
    </lineage>
</organism>
<feature type="signal peptide" evidence="1">
    <location>
        <begin position="1"/>
        <end position="33"/>
    </location>
</feature>
<accession>A0A9D3AY81</accession>
<keyword evidence="1" id="KW-0732">Signal</keyword>
<dbReference type="SUPFAM" id="SSF55383">
    <property type="entry name" value="Copper amine oxidase, domain N"/>
    <property type="match status" value="1"/>
</dbReference>
<dbReference type="RefSeq" id="WP_161820954.1">
    <property type="nucleotide sequence ID" value="NZ_LSRS01000002.1"/>
</dbReference>
<dbReference type="Pfam" id="PF07833">
    <property type="entry name" value="Cu_amine_oxidN1"/>
    <property type="match status" value="1"/>
</dbReference>
<evidence type="ECO:0000313" key="4">
    <source>
        <dbReference type="EMBL" id="KAF1085782.1"/>
    </source>
</evidence>
<feature type="domain" description="Heme-binding protein Shr-like Hb-interacting" evidence="2">
    <location>
        <begin position="427"/>
        <end position="507"/>
    </location>
</feature>
<comment type="caution">
    <text evidence="4">The sequence shown here is derived from an EMBL/GenBank/DDBJ whole genome shotgun (WGS) entry which is preliminary data.</text>
</comment>
<protein>
    <recommendedName>
        <fullName evidence="6">Copper amine oxidase-like N-terminal domain-containing protein</fullName>
    </recommendedName>
</protein>
<dbReference type="InterPro" id="IPR026876">
    <property type="entry name" value="Fn3_assoc_repeat"/>
</dbReference>
<dbReference type="SUPFAM" id="SSF56524">
    <property type="entry name" value="Oxidoreductase molybdopterin-binding domain"/>
    <property type="match status" value="1"/>
</dbReference>
<dbReference type="InterPro" id="IPR013783">
    <property type="entry name" value="Ig-like_fold"/>
</dbReference>
<dbReference type="InterPro" id="IPR036582">
    <property type="entry name" value="Mao_N_sf"/>
</dbReference>
<dbReference type="Pfam" id="PF05345">
    <property type="entry name" value="He_PIG"/>
    <property type="match status" value="1"/>
</dbReference>
<dbReference type="InterPro" id="IPR036374">
    <property type="entry name" value="OxRdtase_Mopterin-bd_sf"/>
</dbReference>
<evidence type="ECO:0000259" key="2">
    <source>
        <dbReference type="Pfam" id="PF07550"/>
    </source>
</evidence>
<proteinExistence type="predicted"/>
<dbReference type="Pfam" id="PF13287">
    <property type="entry name" value="Fn3_assoc"/>
    <property type="match status" value="2"/>
</dbReference>
<dbReference type="Proteomes" id="UP000798488">
    <property type="component" value="Unassembled WGS sequence"/>
</dbReference>
<reference evidence="4" key="1">
    <citation type="submission" date="2016-02" db="EMBL/GenBank/DDBJ databases">
        <title>Draft Genome Sequence of Sporotomaculum syntrophicum Strain FB, a Syntrophic Benzoate Degrader.</title>
        <authorList>
            <person name="Nobu M.K."/>
            <person name="Narihiro T."/>
            <person name="Qiu Y.-L."/>
            <person name="Ohashi A."/>
            <person name="Liu W.-T."/>
            <person name="Yuji S."/>
        </authorList>
    </citation>
    <scope>NUCLEOTIDE SEQUENCE</scope>
    <source>
        <strain evidence="4">FB</strain>
    </source>
</reference>
<dbReference type="InterPro" id="IPR011432">
    <property type="entry name" value="Shr-like_HID"/>
</dbReference>
<feature type="chain" id="PRO_5039455683" description="Copper amine oxidase-like N-terminal domain-containing protein" evidence="1">
    <location>
        <begin position="34"/>
        <end position="1334"/>
    </location>
</feature>
<evidence type="ECO:0000256" key="1">
    <source>
        <dbReference type="SAM" id="SignalP"/>
    </source>
</evidence>
<feature type="domain" description="Copper amine oxidase-like N-terminal" evidence="3">
    <location>
        <begin position="1222"/>
        <end position="1332"/>
    </location>
</feature>
<keyword evidence="5" id="KW-1185">Reference proteome</keyword>
<dbReference type="EMBL" id="LSRS01000002">
    <property type="protein sequence ID" value="KAF1085782.1"/>
    <property type="molecule type" value="Genomic_DNA"/>
</dbReference>
<dbReference type="Pfam" id="PF07550">
    <property type="entry name" value="Shr-like_HID"/>
    <property type="match status" value="1"/>
</dbReference>
<evidence type="ECO:0008006" key="6">
    <source>
        <dbReference type="Google" id="ProtNLM"/>
    </source>
</evidence>
<dbReference type="Gene3D" id="2.60.40.10">
    <property type="entry name" value="Immunoglobulins"/>
    <property type="match status" value="1"/>
</dbReference>
<dbReference type="InterPro" id="IPR012854">
    <property type="entry name" value="Cu_amine_oxidase-like_N"/>
</dbReference>
<dbReference type="Gene3D" id="2.60.220.30">
    <property type="match status" value="1"/>
</dbReference>
<sequence length="1334" mass="144289">MHGSPSRISVILLAGLFCLASVVALLVPAAAFAAGGDITISGSGLNIPGPITITQSQLRGTEALSPDLQSIYGEVYLTQHDEWYSTINTWPTKSWYRGEGVKLTDLFKLAGGINDDATQIRFTSTDGFKVTFTVDELLNTPRYRFPNFMSNGLSGHLPGDPSGAEPVEAIIAHRSFYVQNIEDVTGEHAHENFSRSEANHLIYGQRAVTQQTNARFAKYVTKIEVLTDDVPQWDEPTSSVDPGEVEVGTFVELHSLFNDEDKVHYTLDGSTPTIDSPMYNWIASRWWSSRSDVLNEINHPIEITDNTTIKARVIGPGRADSDVVTFEYRVPLAINTDNPARAIQNKAYAGHTFRAVGGVEPHKFAITDGALPGGMSLNGAVLEGTPSENGTFTFTVTITDSAEPVNTDSHEFTLIVDEAGAIVSPTLTADTTNNTVGQPIELTFVDNAAWRNAITDVTVNGTSITGKYSVAEGVITIEAGVFDTTGNYTIVVIATGYPDAGVTQKITTTSGQLPGDEKVVLEITGDGVATSKKYTQFQLEEMPQYQNVYSCINTWPSKKWYIGKGVSLRELLNEAGIKGSAKLIKFFSSDGYYMTLTVQELLRDSRYRFPNFKSGGGDGDGHIPGSSSGAVEVEPIIALVSAEGTDNPSYMNDANTPLLMLGQRTVTEQTGPLFTKYINKIEVSTNSPGKWDKPTAELTFDGEPVKPYDNGTVPAGTMVHLKNNNMDQDKIHYTTDGSTPTLESLMYNWIAKRWWSSRGEETVARINHPIELTGDTTIKAITIGPGRSNSDVATFTYKVTGTTDSRAESITSDKGGTVSLGKEVVIEIPAGALAGTRSVEVKIERVPSPPAAPAGFKILDDVYEFTVDGKSSCEFKKAVTIKLRFDPDEVSAGETPAVHYYDETEKKWVNIGGEVSDDGDTISVQVEHFTKFTVMVAVPITVTATINPSEGGTVSLGKEAVIEIPAGALAGTGSVEVKIGRVSTPPAAPTGFKFLDGVYEFSVDGYNGYQFNKPVTISLEFEPEKVSHNATPTIHYYEETGGKWVDIGGEVSNNTITVRVDYVAKFAVMVRLPVTVTAIIEPSEGGTVSLGEEVVIEIPADALKGISPVEVKIERVTTPIDMPTGFKLISGVYEFSVDDKTSYSFNKAVTVKLSFDTDAILVGEAPSVYYYDENKKEWVGIGGELSSTSISVQLEHFTKFAVMVSEKVVKVINFTIGEMAATVNGIVYPLDAVPYIDTLAGRTLVPARFVSEVLGAEVSWLSETSQICIKDDDKEIILTLGSSDVLVNNVKQTIDCAPTILPPGRTFTPLRFVSETLGAKVDYVAETNDITITR</sequence>
<dbReference type="OrthoDB" id="1803381at2"/>
<evidence type="ECO:0000259" key="3">
    <source>
        <dbReference type="Pfam" id="PF07833"/>
    </source>
</evidence>
<evidence type="ECO:0000313" key="5">
    <source>
        <dbReference type="Proteomes" id="UP000798488"/>
    </source>
</evidence>
<name>A0A9D3AY81_9FIRM</name>
<gene>
    <name evidence="4" type="ORF">SPSYN_00511</name>
</gene>
<dbReference type="Gene3D" id="3.90.420.10">
    <property type="entry name" value="Oxidoreductase, molybdopterin-binding domain"/>
    <property type="match status" value="1"/>
</dbReference>
<dbReference type="Gene3D" id="3.30.457.10">
    <property type="entry name" value="Copper amine oxidase-like, N-terminal domain"/>
    <property type="match status" value="2"/>
</dbReference>